<protein>
    <submittedName>
        <fullName evidence="1">EcsC family protein</fullName>
    </submittedName>
</protein>
<evidence type="ECO:0000313" key="1">
    <source>
        <dbReference type="EMBL" id="MFD2695979.1"/>
    </source>
</evidence>
<dbReference type="EMBL" id="JBHUMQ010000057">
    <property type="protein sequence ID" value="MFD2695979.1"/>
    <property type="molecule type" value="Genomic_DNA"/>
</dbReference>
<accession>A0ABW5S8X6</accession>
<gene>
    <name evidence="1" type="ORF">ACFSUE_20435</name>
</gene>
<organism evidence="1 2">
    <name type="scientific">Sporolactobacillus shoreicorticis</name>
    <dbReference type="NCBI Taxonomy" id="1923877"/>
    <lineage>
        <taxon>Bacteria</taxon>
        <taxon>Bacillati</taxon>
        <taxon>Bacillota</taxon>
        <taxon>Bacilli</taxon>
        <taxon>Bacillales</taxon>
        <taxon>Sporolactobacillaceae</taxon>
        <taxon>Sporolactobacillus</taxon>
    </lineage>
</organism>
<sequence>MKIGLLTSDKVMTVLDWCYEQSLNGLPAMPSVSEIAERYLDKHHQNPEAAIKAFVRWQHAKVGTTGFLTGLGGLITLPVAVPADVSSVLYVQTRMIAVIASIRDYDLNDDQVKTFVYACLVGQSGVDLLKNAGVKIGQKLTVQMIKQIPKQVLLAINKKVGLRLVTKFGQKGVVNLGKLVPVVGGVIGGTVNMGSNLVIAKTAKKVFI</sequence>
<proteinExistence type="predicted"/>
<evidence type="ECO:0000313" key="2">
    <source>
        <dbReference type="Proteomes" id="UP001597399"/>
    </source>
</evidence>
<reference evidence="2" key="1">
    <citation type="journal article" date="2019" name="Int. J. Syst. Evol. Microbiol.">
        <title>The Global Catalogue of Microorganisms (GCM) 10K type strain sequencing project: providing services to taxonomists for standard genome sequencing and annotation.</title>
        <authorList>
            <consortium name="The Broad Institute Genomics Platform"/>
            <consortium name="The Broad Institute Genome Sequencing Center for Infectious Disease"/>
            <person name="Wu L."/>
            <person name="Ma J."/>
        </authorList>
    </citation>
    <scope>NUCLEOTIDE SEQUENCE [LARGE SCALE GENOMIC DNA]</scope>
    <source>
        <strain evidence="2">TISTR 2466</strain>
    </source>
</reference>
<keyword evidence="2" id="KW-1185">Reference proteome</keyword>
<name>A0ABW5S8X6_9BACL</name>
<dbReference type="RefSeq" id="WP_253061647.1">
    <property type="nucleotide sequence ID" value="NZ_JAMXWM010000010.1"/>
</dbReference>
<dbReference type="Proteomes" id="UP001597399">
    <property type="component" value="Unassembled WGS sequence"/>
</dbReference>
<comment type="caution">
    <text evidence="1">The sequence shown here is derived from an EMBL/GenBank/DDBJ whole genome shotgun (WGS) entry which is preliminary data.</text>
</comment>